<reference evidence="2" key="1">
    <citation type="submission" date="2020-03" db="EMBL/GenBank/DDBJ databases">
        <title>The deep terrestrial virosphere.</title>
        <authorList>
            <person name="Holmfeldt K."/>
            <person name="Nilsson E."/>
            <person name="Simone D."/>
            <person name="Lopez-Fernandez M."/>
            <person name="Wu X."/>
            <person name="de Brujin I."/>
            <person name="Lundin D."/>
            <person name="Andersson A."/>
            <person name="Bertilsson S."/>
            <person name="Dopson M."/>
        </authorList>
    </citation>
    <scope>NUCLEOTIDE SEQUENCE</scope>
    <source>
        <strain evidence="2">MM415B04563</strain>
    </source>
</reference>
<organism evidence="2">
    <name type="scientific">viral metagenome</name>
    <dbReference type="NCBI Taxonomy" id="1070528"/>
    <lineage>
        <taxon>unclassified sequences</taxon>
        <taxon>metagenomes</taxon>
        <taxon>organismal metagenomes</taxon>
    </lineage>
</organism>
<evidence type="ECO:0000256" key="1">
    <source>
        <dbReference type="SAM" id="MobiDB-lite"/>
    </source>
</evidence>
<dbReference type="AlphaFoldDB" id="A0A6M3LBR5"/>
<gene>
    <name evidence="2" type="ORF">MM415B04563_0008</name>
</gene>
<name>A0A6M3LBR5_9ZZZZ</name>
<evidence type="ECO:0000313" key="2">
    <source>
        <dbReference type="EMBL" id="QJA92597.1"/>
    </source>
</evidence>
<protein>
    <submittedName>
        <fullName evidence="2">Uncharacterized protein</fullName>
    </submittedName>
</protein>
<dbReference type="EMBL" id="MT143080">
    <property type="protein sequence ID" value="QJA92597.1"/>
    <property type="molecule type" value="Genomic_DNA"/>
</dbReference>
<sequence length="143" mass="16696">MNEAEAKAERNVESVRQEQDEVRAQKDKGNVAYRIAREIDTLAVDMKDGVIWLCDCKHTENGDDFFYIDSKDVAKGLDEVIKWRDALGRYGVPVRFRVDMFFKRHRSNNHKYIPITEFDRGYTVKVTRHAKKITTARVGNSER</sequence>
<feature type="region of interest" description="Disordered" evidence="1">
    <location>
        <begin position="1"/>
        <end position="23"/>
    </location>
</feature>
<proteinExistence type="predicted"/>
<accession>A0A6M3LBR5</accession>